<dbReference type="AlphaFoldDB" id="A0A4Y9ZWE5"/>
<protein>
    <submittedName>
        <fullName evidence="1">Uncharacterized protein</fullName>
    </submittedName>
</protein>
<reference evidence="1 2" key="1">
    <citation type="submission" date="2019-02" db="EMBL/GenBank/DDBJ databases">
        <title>Genome sequencing of the rare red list fungi Hericium alpestre (H. flagellum).</title>
        <authorList>
            <person name="Buettner E."/>
            <person name="Kellner H."/>
        </authorList>
    </citation>
    <scope>NUCLEOTIDE SEQUENCE [LARGE SCALE GENOMIC DNA]</scope>
    <source>
        <strain evidence="1 2">DSM 108284</strain>
    </source>
</reference>
<proteinExistence type="predicted"/>
<gene>
    <name evidence="1" type="ORF">EWM64_g4870</name>
</gene>
<sequence>MTLLCKSLLSILISFNILGMASIPFCLSSTLAALTLCDPYSLLSTLDSNLLHQSEEARTPRSLSILDPTIYPYFVLLSSF</sequence>
<organism evidence="1 2">
    <name type="scientific">Hericium alpestre</name>
    <dbReference type="NCBI Taxonomy" id="135208"/>
    <lineage>
        <taxon>Eukaryota</taxon>
        <taxon>Fungi</taxon>
        <taxon>Dikarya</taxon>
        <taxon>Basidiomycota</taxon>
        <taxon>Agaricomycotina</taxon>
        <taxon>Agaricomycetes</taxon>
        <taxon>Russulales</taxon>
        <taxon>Hericiaceae</taxon>
        <taxon>Hericium</taxon>
    </lineage>
</organism>
<dbReference type="Proteomes" id="UP000298061">
    <property type="component" value="Unassembled WGS sequence"/>
</dbReference>
<evidence type="ECO:0000313" key="2">
    <source>
        <dbReference type="Proteomes" id="UP000298061"/>
    </source>
</evidence>
<name>A0A4Y9ZWE5_9AGAM</name>
<dbReference type="EMBL" id="SFCI01000552">
    <property type="protein sequence ID" value="TFY79142.1"/>
    <property type="molecule type" value="Genomic_DNA"/>
</dbReference>
<accession>A0A4Y9ZWE5</accession>
<comment type="caution">
    <text evidence="1">The sequence shown here is derived from an EMBL/GenBank/DDBJ whole genome shotgun (WGS) entry which is preliminary data.</text>
</comment>
<evidence type="ECO:0000313" key="1">
    <source>
        <dbReference type="EMBL" id="TFY79142.1"/>
    </source>
</evidence>
<keyword evidence="2" id="KW-1185">Reference proteome</keyword>